<keyword evidence="1" id="KW-0175">Coiled coil</keyword>
<keyword evidence="4" id="KW-1185">Reference proteome</keyword>
<proteinExistence type="predicted"/>
<dbReference type="RefSeq" id="WP_008219470.1">
    <property type="nucleotide sequence ID" value="NZ_BAFK01000004.1"/>
</dbReference>
<evidence type="ECO:0000256" key="2">
    <source>
        <dbReference type="SAM" id="Phobius"/>
    </source>
</evidence>
<evidence type="ECO:0000313" key="4">
    <source>
        <dbReference type="Proteomes" id="UP000004374"/>
    </source>
</evidence>
<evidence type="ECO:0000256" key="1">
    <source>
        <dbReference type="SAM" id="Coils"/>
    </source>
</evidence>
<dbReference type="InterPro" id="IPR021830">
    <property type="entry name" value="DUF3422"/>
</dbReference>
<gene>
    <name evidence="3" type="ORF">RNAN_1068</name>
</gene>
<organism evidence="3 4">
    <name type="scientific">Rheinheimera nanhaiensis E407-8</name>
    <dbReference type="NCBI Taxonomy" id="562729"/>
    <lineage>
        <taxon>Bacteria</taxon>
        <taxon>Pseudomonadati</taxon>
        <taxon>Pseudomonadota</taxon>
        <taxon>Gammaproteobacteria</taxon>
        <taxon>Chromatiales</taxon>
        <taxon>Chromatiaceae</taxon>
        <taxon>Rheinheimera</taxon>
    </lineage>
</organism>
<keyword evidence="2" id="KW-0472">Membrane</keyword>
<dbReference type="AlphaFoldDB" id="I1DVL9"/>
<evidence type="ECO:0008006" key="5">
    <source>
        <dbReference type="Google" id="ProtNLM"/>
    </source>
</evidence>
<dbReference type="EMBL" id="BAFK01000004">
    <property type="protein sequence ID" value="GAB58097.1"/>
    <property type="molecule type" value="Genomic_DNA"/>
</dbReference>
<accession>I1DVL9</accession>
<name>I1DVL9_9GAMM</name>
<dbReference type="STRING" id="562729.RNAN_1068"/>
<evidence type="ECO:0000313" key="3">
    <source>
        <dbReference type="EMBL" id="GAB58097.1"/>
    </source>
</evidence>
<dbReference type="Pfam" id="PF11902">
    <property type="entry name" value="DUF3422"/>
    <property type="match status" value="1"/>
</dbReference>
<keyword evidence="2" id="KW-0812">Transmembrane</keyword>
<feature type="coiled-coil region" evidence="1">
    <location>
        <begin position="213"/>
        <end position="240"/>
    </location>
</feature>
<comment type="caution">
    <text evidence="3">The sequence shown here is derived from an EMBL/GenBank/DDBJ whole genome shotgun (WGS) entry which is preliminary data.</text>
</comment>
<feature type="transmembrane region" description="Helical" evidence="2">
    <location>
        <begin position="396"/>
        <end position="417"/>
    </location>
</feature>
<dbReference type="Proteomes" id="UP000004374">
    <property type="component" value="Unassembled WGS sequence"/>
</dbReference>
<reference evidence="3 4" key="1">
    <citation type="journal article" date="2012" name="J. Bacteriol.">
        <title>Genome Sequence of the Protease-Producing Bacterium Rheinheimera nanhaiensis E407-8T, Isolated from Deep-Sea Sediment of the South China Sea.</title>
        <authorList>
            <person name="Zhang X.-Y."/>
            <person name="Zhang Y.-J."/>
            <person name="Qin Q.-L."/>
            <person name="Xie B.-B."/>
            <person name="Chen X.-L."/>
            <person name="Zhou B.-C."/>
            <person name="Zhang Y.-Z."/>
        </authorList>
    </citation>
    <scope>NUCLEOTIDE SEQUENCE [LARGE SCALE GENOMIC DNA]</scope>
    <source>
        <strain evidence="3 4">E407-8</strain>
    </source>
</reference>
<protein>
    <recommendedName>
        <fullName evidence="5">DUF3422 domain-containing protein</fullName>
    </recommendedName>
</protein>
<keyword evidence="2" id="KW-1133">Transmembrane helix</keyword>
<sequence>MSGLQHRSHPLRDILDKELQQRTFPALTAPCRLCQFMLTVTPASRSSELSFMQQLASAQGSHFSETAQDVNLPLFGGTLRFEKHGEFSSYIFIQPAHDKQLFDDPLDFLPAKDWLGQIPGQIFRVVQLSIITPAQLTKLGNIDRLFNQDNCISSRLAGQQARIWTDFQKHAEGAGRMLLLDQGLTPAALGRLVQQLFDLGNYRKLSLLGWPVARQALAKLNLLEQQLSDITQRIEHKNNADERLLNEITTMAAQTEHLIADNSSRLQATAAYYQLTLDRLKSLNETPIDGMLSLQDFTERRLTPAFRTSESVVFRQNALSGRLGRSTELLRTRINLTLEQQNQQLLASMDKRAKLQLHMQQMVEGLSLVAISYYALQLTDKALNALSFWFATFDLALWQSLSVPAVLLSVGLLFVWLNRQLHRAIPEQAMSDAAKDQQAANREKMH</sequence>
<dbReference type="OrthoDB" id="9767470at2"/>